<dbReference type="Pfam" id="PF05096">
    <property type="entry name" value="Glu_cyclase_2"/>
    <property type="match status" value="1"/>
</dbReference>
<protein>
    <submittedName>
        <fullName evidence="1">Glutaminyl-peptide cyclotransferase</fullName>
    </submittedName>
</protein>
<dbReference type="GO" id="GO:0016603">
    <property type="term" value="F:glutaminyl-peptide cyclotransferase activity"/>
    <property type="evidence" value="ECO:0007669"/>
    <property type="project" value="InterPro"/>
</dbReference>
<name>A0A3P3W404_9FLAO</name>
<evidence type="ECO:0000313" key="2">
    <source>
        <dbReference type="Proteomes" id="UP000271937"/>
    </source>
</evidence>
<dbReference type="RefSeq" id="WP_125014091.1">
    <property type="nucleotide sequence ID" value="NZ_RQVR01000026.1"/>
</dbReference>
<organism evidence="1 2">
    <name type="scientific">Flavobacterium macacae</name>
    <dbReference type="NCBI Taxonomy" id="2488993"/>
    <lineage>
        <taxon>Bacteria</taxon>
        <taxon>Pseudomonadati</taxon>
        <taxon>Bacteroidota</taxon>
        <taxon>Flavobacteriia</taxon>
        <taxon>Flavobacteriales</taxon>
        <taxon>Flavobacteriaceae</taxon>
        <taxon>Flavobacterium</taxon>
    </lineage>
</organism>
<reference evidence="1 2" key="1">
    <citation type="submission" date="2018-11" db="EMBL/GenBank/DDBJ databases">
        <title>Flavobacterium sp. nov., YIM 102600 draft genome.</title>
        <authorList>
            <person name="Li G."/>
            <person name="Jiang Y."/>
        </authorList>
    </citation>
    <scope>NUCLEOTIDE SEQUENCE [LARGE SCALE GENOMIC DNA]</scope>
    <source>
        <strain evidence="1 2">YIM 102600</strain>
    </source>
</reference>
<dbReference type="PANTHER" id="PTHR31270:SF1">
    <property type="entry name" value="GLUTAMINYL-PEPTIDE CYCLOTRANSFERASE"/>
    <property type="match status" value="1"/>
</dbReference>
<comment type="caution">
    <text evidence="1">The sequence shown here is derived from an EMBL/GenBank/DDBJ whole genome shotgun (WGS) entry which is preliminary data.</text>
</comment>
<evidence type="ECO:0000313" key="1">
    <source>
        <dbReference type="EMBL" id="RRJ88399.1"/>
    </source>
</evidence>
<gene>
    <name evidence="1" type="ORF">EG849_14735</name>
</gene>
<dbReference type="EMBL" id="RQVR01000026">
    <property type="protein sequence ID" value="RRJ88399.1"/>
    <property type="molecule type" value="Genomic_DNA"/>
</dbReference>
<dbReference type="PANTHER" id="PTHR31270">
    <property type="entry name" value="GLUTAMINYL-PEPTIDE CYCLOTRANSFERASE"/>
    <property type="match status" value="1"/>
</dbReference>
<dbReference type="InterPro" id="IPR011044">
    <property type="entry name" value="Quino_amine_DH_bsu"/>
</dbReference>
<dbReference type="InterPro" id="IPR015943">
    <property type="entry name" value="WD40/YVTN_repeat-like_dom_sf"/>
</dbReference>
<dbReference type="PROSITE" id="PS51257">
    <property type="entry name" value="PROKAR_LIPOPROTEIN"/>
    <property type="match status" value="1"/>
</dbReference>
<proteinExistence type="predicted"/>
<dbReference type="OrthoDB" id="9783700at2"/>
<dbReference type="SUPFAM" id="SSF50969">
    <property type="entry name" value="YVTN repeat-like/Quinoprotein amine dehydrogenase"/>
    <property type="match status" value="1"/>
</dbReference>
<keyword evidence="2" id="KW-1185">Reference proteome</keyword>
<keyword evidence="1" id="KW-0808">Transferase</keyword>
<dbReference type="AlphaFoldDB" id="A0A3P3W404"/>
<accession>A0A3P3W404</accession>
<dbReference type="Gene3D" id="2.130.10.10">
    <property type="entry name" value="YVTN repeat-like/Quinoprotein amine dehydrogenase"/>
    <property type="match status" value="1"/>
</dbReference>
<sequence length="353" mass="39807">MKKHKLLAFILLGGLIISCGEDENAKKNLFSIDSAGLKEVYKPNESLSLVLKNEKAKVIDSVIYYLNEKRAGAVKGNAKLDFALANTKLGYQNVKALIYYEGSNVEIDTRIEVVSNITPKLLKYTIVNTYPHDQTSYTQGLEFHRDTLFEGTGQRGSSKLMKTDYKTGKIYQSVALEGRYFGEGITILDNKVYQLTWQELTGFVYNADNLKQISTFEYPKKVEGWGLCNDGKLLYQSDGTEKIWVLDPETLKEVDYLNVYSEASKVKAVNELEWVEGKIYGNVYQKDAVAVIDPKTGAVEGIIDLRELKTKINMVGHDPGNDVLNGLAYNPKTKTLFVTGKKWDKMFEIKIIE</sequence>
<dbReference type="InterPro" id="IPR007788">
    <property type="entry name" value="QCT"/>
</dbReference>
<dbReference type="Proteomes" id="UP000271937">
    <property type="component" value="Unassembled WGS sequence"/>
</dbReference>